<keyword evidence="5" id="KW-1185">Reference proteome</keyword>
<dbReference type="PANTHER" id="PTHR44329:SF6">
    <property type="entry name" value="RECEPTOR-INTERACTING SERINE_THREONINE-PROTEIN KINASE 1"/>
    <property type="match status" value="1"/>
</dbReference>
<dbReference type="Pfam" id="PF12721">
    <property type="entry name" value="RHIM"/>
    <property type="match status" value="1"/>
</dbReference>
<feature type="domain" description="Death" evidence="3">
    <location>
        <begin position="560"/>
        <end position="646"/>
    </location>
</feature>
<comment type="caution">
    <text evidence="4">The sequence shown here is derived from an EMBL/GenBank/DDBJ whole genome shotgun (WGS) entry which is preliminary data.</text>
</comment>
<sequence length="652" mass="71594">MGQSEGSGLEVQREEEEEEEEEEGVGAGGGGWRLTSHLCGGSAGVRYRVAMATSQLSPLIAGADLAEKVPLDSGTFGNDVYLCHHKTHGQLLIKTVCTGPHLSESKKRSLLKEAEPLLRLNHSRVVRVLGVVLEDGPSSLVMQIFPKGHLLAILEEVPVPISVKGRIILDILEGMVYLTTSGIVHKDLKPQNILVDEDFHIKIADLGLASCRSWSKLTMEESHRHSRKGASSKSGTLFYMAPEHLQSLNTPFTEKSDVYSFAIITWVTLTNMEPYSHEDDQVTSAVCSGSRPDVSRVPPHTPREMLTLMQECWHQDPPRRPPFSESHNSFQYFYRDELEQNAERDLKSLTGRTASPDLTAEMSALSLSEPLWQTDTGSGSVGLSAETSVEGPQARDGLWFGSLQTDALPARRDHAPHGSFVSSPDLSVPPCPGRQRPVQSGDASPPRANVPMRGRRSERLSKAEACKNCTPQPGNPRIRSWPVIPEWEGYGSCAGADSASALHRQCSAGVFIQHAVGVQIGDNNHMTIGNEDYGEDFEPSPADLLPYDELLQKYEDRPVRKEQLELLSKSIGQNWKCCARRLGLSNVEVETISYNYNGEGLREMVHQMLEKWQTKTGAVGCTVGGLCRALRDNVGMDVLCQLLRMCQGGATP</sequence>
<dbReference type="InterPro" id="IPR011029">
    <property type="entry name" value="DEATH-like_dom_sf"/>
</dbReference>
<dbReference type="GO" id="GO:0005524">
    <property type="term" value="F:ATP binding"/>
    <property type="evidence" value="ECO:0007669"/>
    <property type="project" value="InterPro"/>
</dbReference>
<dbReference type="GO" id="GO:0004706">
    <property type="term" value="F:JUN kinase kinase kinase activity"/>
    <property type="evidence" value="ECO:0007669"/>
    <property type="project" value="TreeGrafter"/>
</dbReference>
<evidence type="ECO:0000256" key="1">
    <source>
        <dbReference type="SAM" id="MobiDB-lite"/>
    </source>
</evidence>
<dbReference type="PANTHER" id="PTHR44329">
    <property type="entry name" value="SERINE/THREONINE-PROTEIN KINASE TNNI3K-RELATED"/>
    <property type="match status" value="1"/>
</dbReference>
<evidence type="ECO:0000313" key="5">
    <source>
        <dbReference type="Proteomes" id="UP001152803"/>
    </source>
</evidence>
<dbReference type="GO" id="GO:0031349">
    <property type="term" value="P:positive regulation of defense response"/>
    <property type="evidence" value="ECO:0007669"/>
    <property type="project" value="UniProtKB-ARBA"/>
</dbReference>
<dbReference type="PRINTS" id="PR00109">
    <property type="entry name" value="TYRKINASE"/>
</dbReference>
<dbReference type="InterPro" id="IPR011009">
    <property type="entry name" value="Kinase-like_dom_sf"/>
</dbReference>
<feature type="domain" description="Protein kinase" evidence="2">
    <location>
        <begin position="65"/>
        <end position="333"/>
    </location>
</feature>
<dbReference type="SMART" id="SM00220">
    <property type="entry name" value="S_TKc"/>
    <property type="match status" value="1"/>
</dbReference>
<evidence type="ECO:0008006" key="6">
    <source>
        <dbReference type="Google" id="ProtNLM"/>
    </source>
</evidence>
<dbReference type="GO" id="GO:0043123">
    <property type="term" value="P:positive regulation of canonical NF-kappaB signal transduction"/>
    <property type="evidence" value="ECO:0007669"/>
    <property type="project" value="UniProtKB-ARBA"/>
</dbReference>
<dbReference type="Pfam" id="PF00531">
    <property type="entry name" value="Death"/>
    <property type="match status" value="1"/>
</dbReference>
<dbReference type="InterPro" id="IPR008271">
    <property type="entry name" value="Ser/Thr_kinase_AS"/>
</dbReference>
<feature type="region of interest" description="Disordered" evidence="1">
    <location>
        <begin position="410"/>
        <end position="461"/>
    </location>
</feature>
<dbReference type="InterPro" id="IPR000488">
    <property type="entry name" value="Death_dom"/>
</dbReference>
<name>A0A9Q1DT12_CONCO</name>
<dbReference type="SUPFAM" id="SSF56112">
    <property type="entry name" value="Protein kinase-like (PK-like)"/>
    <property type="match status" value="1"/>
</dbReference>
<dbReference type="GO" id="GO:0071345">
    <property type="term" value="P:cellular response to cytokine stimulus"/>
    <property type="evidence" value="ECO:0007669"/>
    <property type="project" value="UniProtKB-ARBA"/>
</dbReference>
<feature type="region of interest" description="Disordered" evidence="1">
    <location>
        <begin position="1"/>
        <end position="31"/>
    </location>
</feature>
<dbReference type="InterPro" id="IPR051681">
    <property type="entry name" value="Ser/Thr_Kinases-Pseudokinases"/>
</dbReference>
<dbReference type="InterPro" id="IPR001245">
    <property type="entry name" value="Ser-Thr/Tyr_kinase_cat_dom"/>
</dbReference>
<dbReference type="InterPro" id="IPR000719">
    <property type="entry name" value="Prot_kinase_dom"/>
</dbReference>
<reference evidence="4" key="1">
    <citation type="journal article" date="2023" name="Science">
        <title>Genome structures resolve the early diversification of teleost fishes.</title>
        <authorList>
            <person name="Parey E."/>
            <person name="Louis A."/>
            <person name="Montfort J."/>
            <person name="Bouchez O."/>
            <person name="Roques C."/>
            <person name="Iampietro C."/>
            <person name="Lluch J."/>
            <person name="Castinel A."/>
            <person name="Donnadieu C."/>
            <person name="Desvignes T."/>
            <person name="Floi Bucao C."/>
            <person name="Jouanno E."/>
            <person name="Wen M."/>
            <person name="Mejri S."/>
            <person name="Dirks R."/>
            <person name="Jansen H."/>
            <person name="Henkel C."/>
            <person name="Chen W.J."/>
            <person name="Zahm M."/>
            <person name="Cabau C."/>
            <person name="Klopp C."/>
            <person name="Thompson A.W."/>
            <person name="Robinson-Rechavi M."/>
            <person name="Braasch I."/>
            <person name="Lecointre G."/>
            <person name="Bobe J."/>
            <person name="Postlethwait J.H."/>
            <person name="Berthelot C."/>
            <person name="Roest Crollius H."/>
            <person name="Guiguen Y."/>
        </authorList>
    </citation>
    <scope>NUCLEOTIDE SEQUENCE</scope>
    <source>
        <strain evidence="4">Concon-B</strain>
    </source>
</reference>
<dbReference type="EMBL" id="JAFJMO010000004">
    <property type="protein sequence ID" value="KAJ8279893.1"/>
    <property type="molecule type" value="Genomic_DNA"/>
</dbReference>
<dbReference type="PROSITE" id="PS50011">
    <property type="entry name" value="PROTEIN_KINASE_DOM"/>
    <property type="match status" value="1"/>
</dbReference>
<evidence type="ECO:0000259" key="3">
    <source>
        <dbReference type="PROSITE" id="PS50017"/>
    </source>
</evidence>
<feature type="compositionally biased region" description="Low complexity" evidence="1">
    <location>
        <begin position="1"/>
        <end position="10"/>
    </location>
</feature>
<dbReference type="SUPFAM" id="SSF47986">
    <property type="entry name" value="DEATH domain"/>
    <property type="match status" value="1"/>
</dbReference>
<dbReference type="OrthoDB" id="535509at2759"/>
<proteinExistence type="predicted"/>
<evidence type="ECO:0000313" key="4">
    <source>
        <dbReference type="EMBL" id="KAJ8279893.1"/>
    </source>
</evidence>
<dbReference type="GO" id="GO:0009893">
    <property type="term" value="P:positive regulation of metabolic process"/>
    <property type="evidence" value="ECO:0007669"/>
    <property type="project" value="UniProtKB-ARBA"/>
</dbReference>
<organism evidence="4 5">
    <name type="scientific">Conger conger</name>
    <name type="common">Conger eel</name>
    <name type="synonym">Muraena conger</name>
    <dbReference type="NCBI Taxonomy" id="82655"/>
    <lineage>
        <taxon>Eukaryota</taxon>
        <taxon>Metazoa</taxon>
        <taxon>Chordata</taxon>
        <taxon>Craniata</taxon>
        <taxon>Vertebrata</taxon>
        <taxon>Euteleostomi</taxon>
        <taxon>Actinopterygii</taxon>
        <taxon>Neopterygii</taxon>
        <taxon>Teleostei</taxon>
        <taxon>Anguilliformes</taxon>
        <taxon>Congridae</taxon>
        <taxon>Conger</taxon>
    </lineage>
</organism>
<gene>
    <name evidence="4" type="ORF">COCON_G00069590</name>
</gene>
<dbReference type="Gene3D" id="1.10.533.10">
    <property type="entry name" value="Death Domain, Fas"/>
    <property type="match status" value="1"/>
</dbReference>
<protein>
    <recommendedName>
        <fullName evidence="6">Receptor-interacting serine/threonine-protein kinase 1</fullName>
    </recommendedName>
</protein>
<dbReference type="PROSITE" id="PS50017">
    <property type="entry name" value="DEATH_DOMAIN"/>
    <property type="match status" value="1"/>
</dbReference>
<dbReference type="InterPro" id="IPR025735">
    <property type="entry name" value="RHIM"/>
</dbReference>
<dbReference type="AlphaFoldDB" id="A0A9Q1DT12"/>
<feature type="compositionally biased region" description="Acidic residues" evidence="1">
    <location>
        <begin position="13"/>
        <end position="24"/>
    </location>
</feature>
<dbReference type="Pfam" id="PF07714">
    <property type="entry name" value="PK_Tyr_Ser-Thr"/>
    <property type="match status" value="1"/>
</dbReference>
<evidence type="ECO:0000259" key="2">
    <source>
        <dbReference type="PROSITE" id="PS50011"/>
    </source>
</evidence>
<accession>A0A9Q1DT12</accession>
<dbReference type="Gene3D" id="1.10.510.10">
    <property type="entry name" value="Transferase(Phosphotransferase) domain 1"/>
    <property type="match status" value="1"/>
</dbReference>
<dbReference type="Proteomes" id="UP001152803">
    <property type="component" value="Unassembled WGS sequence"/>
</dbReference>
<dbReference type="PROSITE" id="PS00108">
    <property type="entry name" value="PROTEIN_KINASE_ST"/>
    <property type="match status" value="1"/>
</dbReference>